<sequence>MPVELISRSRDPCVSPIEAAAASMVLSSVTSSGSTVRRPACSSMSFRSSAAEPGARQVATTRPCSLRRRSCLTNSRPIPRDAPCTMDTPPAPAPAAEAENALAATASLAIAPPPLIGGFGYAAAFSASRPAAPPLDLEGIRWIFSSALLLSRRRCPSEP</sequence>
<reference evidence="1" key="2">
    <citation type="journal article" date="2015" name="Data Brief">
        <title>Shoot transcriptome of the giant reed, Arundo donax.</title>
        <authorList>
            <person name="Barrero R.A."/>
            <person name="Guerrero F.D."/>
            <person name="Moolhuijzen P."/>
            <person name="Goolsby J.A."/>
            <person name="Tidwell J."/>
            <person name="Bellgard S.E."/>
            <person name="Bellgard M.I."/>
        </authorList>
    </citation>
    <scope>NUCLEOTIDE SEQUENCE</scope>
    <source>
        <tissue evidence="1">Shoot tissue taken approximately 20 cm above the soil surface</tissue>
    </source>
</reference>
<accession>A0A0A9CUM3</accession>
<dbReference type="AlphaFoldDB" id="A0A0A9CUM3"/>
<protein>
    <submittedName>
        <fullName evidence="1">Uncharacterized protein</fullName>
    </submittedName>
</protein>
<dbReference type="EMBL" id="GBRH01218584">
    <property type="protein sequence ID" value="JAD79311.1"/>
    <property type="molecule type" value="Transcribed_RNA"/>
</dbReference>
<organism evidence="1">
    <name type="scientific">Arundo donax</name>
    <name type="common">Giant reed</name>
    <name type="synonym">Donax arundinaceus</name>
    <dbReference type="NCBI Taxonomy" id="35708"/>
    <lineage>
        <taxon>Eukaryota</taxon>
        <taxon>Viridiplantae</taxon>
        <taxon>Streptophyta</taxon>
        <taxon>Embryophyta</taxon>
        <taxon>Tracheophyta</taxon>
        <taxon>Spermatophyta</taxon>
        <taxon>Magnoliopsida</taxon>
        <taxon>Liliopsida</taxon>
        <taxon>Poales</taxon>
        <taxon>Poaceae</taxon>
        <taxon>PACMAD clade</taxon>
        <taxon>Arundinoideae</taxon>
        <taxon>Arundineae</taxon>
        <taxon>Arundo</taxon>
    </lineage>
</organism>
<name>A0A0A9CUM3_ARUDO</name>
<reference evidence="1" key="1">
    <citation type="submission" date="2014-09" db="EMBL/GenBank/DDBJ databases">
        <authorList>
            <person name="Magalhaes I.L.F."/>
            <person name="Oliveira U."/>
            <person name="Santos F.R."/>
            <person name="Vidigal T.H.D.A."/>
            <person name="Brescovit A.D."/>
            <person name="Santos A.J."/>
        </authorList>
    </citation>
    <scope>NUCLEOTIDE SEQUENCE</scope>
    <source>
        <tissue evidence="1">Shoot tissue taken approximately 20 cm above the soil surface</tissue>
    </source>
</reference>
<evidence type="ECO:0000313" key="1">
    <source>
        <dbReference type="EMBL" id="JAD79311.1"/>
    </source>
</evidence>
<proteinExistence type="predicted"/>